<feature type="non-terminal residue" evidence="2">
    <location>
        <position position="1"/>
    </location>
</feature>
<name>A0A9P4HTA8_9PEZI</name>
<dbReference type="AlphaFoldDB" id="A0A9P4HTA8"/>
<gene>
    <name evidence="2" type="ORF">K490DRAFT_2194</name>
</gene>
<feature type="non-terminal residue" evidence="2">
    <location>
        <position position="692"/>
    </location>
</feature>
<protein>
    <recommendedName>
        <fullName evidence="1">F-box domain-containing protein</fullName>
    </recommendedName>
</protein>
<reference evidence="2" key="1">
    <citation type="journal article" date="2020" name="Stud. Mycol.">
        <title>101 Dothideomycetes genomes: a test case for predicting lifestyles and emergence of pathogens.</title>
        <authorList>
            <person name="Haridas S."/>
            <person name="Albert R."/>
            <person name="Binder M."/>
            <person name="Bloem J."/>
            <person name="Labutti K."/>
            <person name="Salamov A."/>
            <person name="Andreopoulos B."/>
            <person name="Baker S."/>
            <person name="Barry K."/>
            <person name="Bills G."/>
            <person name="Bluhm B."/>
            <person name="Cannon C."/>
            <person name="Castanera R."/>
            <person name="Culley D."/>
            <person name="Daum C."/>
            <person name="Ezra D."/>
            <person name="Gonzalez J."/>
            <person name="Henrissat B."/>
            <person name="Kuo A."/>
            <person name="Liang C."/>
            <person name="Lipzen A."/>
            <person name="Lutzoni F."/>
            <person name="Magnuson J."/>
            <person name="Mondo S."/>
            <person name="Nolan M."/>
            <person name="Ohm R."/>
            <person name="Pangilinan J."/>
            <person name="Park H.-J."/>
            <person name="Ramirez L."/>
            <person name="Alfaro M."/>
            <person name="Sun H."/>
            <person name="Tritt A."/>
            <person name="Yoshinaga Y."/>
            <person name="Zwiers L.-H."/>
            <person name="Turgeon B."/>
            <person name="Goodwin S."/>
            <person name="Spatafora J."/>
            <person name="Crous P."/>
            <person name="Grigoriev I."/>
        </authorList>
    </citation>
    <scope>NUCLEOTIDE SEQUENCE</scope>
    <source>
        <strain evidence="2">CBS 121410</strain>
    </source>
</reference>
<evidence type="ECO:0000313" key="3">
    <source>
        <dbReference type="Proteomes" id="UP000799776"/>
    </source>
</evidence>
<keyword evidence="3" id="KW-1185">Reference proteome</keyword>
<organism evidence="2 3">
    <name type="scientific">Saccharata proteae CBS 121410</name>
    <dbReference type="NCBI Taxonomy" id="1314787"/>
    <lineage>
        <taxon>Eukaryota</taxon>
        <taxon>Fungi</taxon>
        <taxon>Dikarya</taxon>
        <taxon>Ascomycota</taxon>
        <taxon>Pezizomycotina</taxon>
        <taxon>Dothideomycetes</taxon>
        <taxon>Dothideomycetes incertae sedis</taxon>
        <taxon>Botryosphaeriales</taxon>
        <taxon>Saccharataceae</taxon>
        <taxon>Saccharata</taxon>
    </lineage>
</organism>
<comment type="caution">
    <text evidence="2">The sequence shown here is derived from an EMBL/GenBank/DDBJ whole genome shotgun (WGS) entry which is preliminary data.</text>
</comment>
<evidence type="ECO:0000313" key="2">
    <source>
        <dbReference type="EMBL" id="KAF2085553.1"/>
    </source>
</evidence>
<dbReference type="OrthoDB" id="4194555at2759"/>
<dbReference type="Proteomes" id="UP000799776">
    <property type="component" value="Unassembled WGS sequence"/>
</dbReference>
<dbReference type="InterPro" id="IPR036047">
    <property type="entry name" value="F-box-like_dom_sf"/>
</dbReference>
<dbReference type="SUPFAM" id="SSF81383">
    <property type="entry name" value="F-box domain"/>
    <property type="match status" value="1"/>
</dbReference>
<evidence type="ECO:0000259" key="1">
    <source>
        <dbReference type="PROSITE" id="PS50181"/>
    </source>
</evidence>
<dbReference type="PROSITE" id="PS50181">
    <property type="entry name" value="FBOX"/>
    <property type="match status" value="1"/>
</dbReference>
<feature type="domain" description="F-box" evidence="1">
    <location>
        <begin position="1"/>
        <end position="45"/>
    </location>
</feature>
<dbReference type="InterPro" id="IPR001810">
    <property type="entry name" value="F-box_dom"/>
</dbReference>
<accession>A0A9P4HTA8</accession>
<sequence>WPPGRFPTELYEEIASYLSYDDVKSMRLVCREFDRHVSQVLFRTVVVNSYSIDLDQSVSLPPFLSWTNGHDSNAFDVHGLKVFKMFGPHIIQFGMSFAIQQDTLAHPPDKVDTERHKTYWGFYKWPLRHYQRFDLVAGLEITADETYKMTAAFSHLPKVQELGLSIDSGLGWLSGPDKSIRSIIVRDSPPMFGTSTVVHDRRYKAQRQLWGFLQESYSDDIEAFRKAALHRTELWAFPNLTKVDVPDMLPELQYLDPSVVEDAHLESLSSKPQSSSVHSSGLLFASTESVSEAKQCDHPLLPRILSQRQKEWLLETEWAQRAFLSSYMLSVMDNPATFENIHALTLVDLSSRFLSILTRSDFWNALPALRRVSFGIIADWRDIVMEDSGFVDMPPIMPTSSMDTFHHLLDTMIAERKGIESLNIGWTSGGEHATGVHARNKHLMPTPLWRDSKASVQALSEMLLFPHVKHLTLSNCWMTPPALVALVEKYSTAKLLKLTLDSVSTTVLPSSHPAPNVPPALQGNPPALHVLNLQAQPPPLDPLAAWKGPHRGFSWPDILDRISPGATLADYVSSSSRPNQNTTLDEIELKSCGYAKVSSGDFTRQEVLDPSPLPDLPNAKFFDARFKALAPVMMETRDVYMGEIQQWIPDTELEAMDIVWGLKSGWENNEEAEAVEFDGGWKGGTGRVSGII</sequence>
<dbReference type="EMBL" id="ML978730">
    <property type="protein sequence ID" value="KAF2085553.1"/>
    <property type="molecule type" value="Genomic_DNA"/>
</dbReference>
<proteinExistence type="predicted"/>